<feature type="compositionally biased region" description="Basic and acidic residues" evidence="1">
    <location>
        <begin position="34"/>
        <end position="45"/>
    </location>
</feature>
<evidence type="ECO:0000313" key="2">
    <source>
        <dbReference type="EMBL" id="MCE4539730.1"/>
    </source>
</evidence>
<comment type="caution">
    <text evidence="2">The sequence shown here is derived from an EMBL/GenBank/DDBJ whole genome shotgun (WGS) entry which is preliminary data.</text>
</comment>
<dbReference type="RefSeq" id="WP_233394249.1">
    <property type="nucleotide sequence ID" value="NZ_JAJTWT010000010.1"/>
</dbReference>
<organism evidence="2 3">
    <name type="scientific">Pelomonas caseinilytica</name>
    <dbReference type="NCBI Taxonomy" id="2906763"/>
    <lineage>
        <taxon>Bacteria</taxon>
        <taxon>Pseudomonadati</taxon>
        <taxon>Pseudomonadota</taxon>
        <taxon>Betaproteobacteria</taxon>
        <taxon>Burkholderiales</taxon>
        <taxon>Sphaerotilaceae</taxon>
        <taxon>Roseateles</taxon>
    </lineage>
</organism>
<gene>
    <name evidence="2" type="ORF">LXT12_20990</name>
</gene>
<reference evidence="2 3" key="1">
    <citation type="submission" date="2021-12" db="EMBL/GenBank/DDBJ databases">
        <title>Genome seq of p7.</title>
        <authorList>
            <person name="Seo T."/>
        </authorList>
    </citation>
    <scope>NUCLEOTIDE SEQUENCE [LARGE SCALE GENOMIC DNA]</scope>
    <source>
        <strain evidence="2 3">P7</strain>
    </source>
</reference>
<name>A0ABS8XR89_9BURK</name>
<evidence type="ECO:0000313" key="3">
    <source>
        <dbReference type="Proteomes" id="UP001201463"/>
    </source>
</evidence>
<sequence length="45" mass="4797">MIVQRRAVADSPPWKALALTPDAQQPGQAAIDAGRSDTPRACRPI</sequence>
<evidence type="ECO:0000256" key="1">
    <source>
        <dbReference type="SAM" id="MobiDB-lite"/>
    </source>
</evidence>
<keyword evidence="3" id="KW-1185">Reference proteome</keyword>
<dbReference type="EMBL" id="JAJTWT010000010">
    <property type="protein sequence ID" value="MCE4539730.1"/>
    <property type="molecule type" value="Genomic_DNA"/>
</dbReference>
<protein>
    <submittedName>
        <fullName evidence="2">Uncharacterized protein</fullName>
    </submittedName>
</protein>
<proteinExistence type="predicted"/>
<feature type="region of interest" description="Disordered" evidence="1">
    <location>
        <begin position="23"/>
        <end position="45"/>
    </location>
</feature>
<dbReference type="Proteomes" id="UP001201463">
    <property type="component" value="Unassembled WGS sequence"/>
</dbReference>
<accession>A0ABS8XR89</accession>